<organism evidence="2 3">
    <name type="scientific">Eumeta variegata</name>
    <name type="common">Bagworm moth</name>
    <name type="synonym">Eumeta japonica</name>
    <dbReference type="NCBI Taxonomy" id="151549"/>
    <lineage>
        <taxon>Eukaryota</taxon>
        <taxon>Metazoa</taxon>
        <taxon>Ecdysozoa</taxon>
        <taxon>Arthropoda</taxon>
        <taxon>Hexapoda</taxon>
        <taxon>Insecta</taxon>
        <taxon>Pterygota</taxon>
        <taxon>Neoptera</taxon>
        <taxon>Endopterygota</taxon>
        <taxon>Lepidoptera</taxon>
        <taxon>Glossata</taxon>
        <taxon>Ditrysia</taxon>
        <taxon>Tineoidea</taxon>
        <taxon>Psychidae</taxon>
        <taxon>Oiketicinae</taxon>
        <taxon>Eumeta</taxon>
    </lineage>
</organism>
<proteinExistence type="predicted"/>
<comment type="caution">
    <text evidence="2">The sequence shown here is derived from an EMBL/GenBank/DDBJ whole genome shotgun (WGS) entry which is preliminary data.</text>
</comment>
<reference evidence="2 3" key="1">
    <citation type="journal article" date="2019" name="Commun. Biol.">
        <title>The bagworm genome reveals a unique fibroin gene that provides high tensile strength.</title>
        <authorList>
            <person name="Kono N."/>
            <person name="Nakamura H."/>
            <person name="Ohtoshi R."/>
            <person name="Tomita M."/>
            <person name="Numata K."/>
            <person name="Arakawa K."/>
        </authorList>
    </citation>
    <scope>NUCLEOTIDE SEQUENCE [LARGE SCALE GENOMIC DNA]</scope>
</reference>
<name>A0A4C1VIA0_EUMVA</name>
<keyword evidence="1" id="KW-0732">Signal</keyword>
<feature type="signal peptide" evidence="1">
    <location>
        <begin position="1"/>
        <end position="33"/>
    </location>
</feature>
<dbReference type="EMBL" id="BGZK01000344">
    <property type="protein sequence ID" value="GBP38112.1"/>
    <property type="molecule type" value="Genomic_DNA"/>
</dbReference>
<keyword evidence="3" id="KW-1185">Reference proteome</keyword>
<evidence type="ECO:0000313" key="3">
    <source>
        <dbReference type="Proteomes" id="UP000299102"/>
    </source>
</evidence>
<evidence type="ECO:0000313" key="2">
    <source>
        <dbReference type="EMBL" id="GBP38112.1"/>
    </source>
</evidence>
<sequence>MGFNRISYVKLPALDMVLSACLLFCLDMDDGRSGPRRAPPRRRRLSWRAHGPITSNVVPPMGPVTTQFSLPIFISMATLVLYWASIGMPAPPSPSADAAAVGYRLISADGTAGRERDERGDRTPVAVTAALIRSSCCCIRIRRLPDRRRVTGHSDLREDVIRTSGENRPWKIRSEFRTFSARRRSSTPPLAARR</sequence>
<dbReference type="Proteomes" id="UP000299102">
    <property type="component" value="Unassembled WGS sequence"/>
</dbReference>
<feature type="chain" id="PRO_5020038669" evidence="1">
    <location>
        <begin position="34"/>
        <end position="194"/>
    </location>
</feature>
<dbReference type="AlphaFoldDB" id="A0A4C1VIA0"/>
<accession>A0A4C1VIA0</accession>
<protein>
    <submittedName>
        <fullName evidence="2">Uncharacterized protein</fullName>
    </submittedName>
</protein>
<gene>
    <name evidence="2" type="ORF">EVAR_80394_1</name>
</gene>
<evidence type="ECO:0000256" key="1">
    <source>
        <dbReference type="SAM" id="SignalP"/>
    </source>
</evidence>